<dbReference type="AlphaFoldDB" id="E6WXL5"/>
<keyword evidence="2 4" id="KW-0732">Signal</keyword>
<dbReference type="Proteomes" id="UP000008632">
    <property type="component" value="Chromosome"/>
</dbReference>
<dbReference type="eggNOG" id="COG2853">
    <property type="taxonomic scope" value="Bacteria"/>
</dbReference>
<organism evidence="5 6">
    <name type="scientific">Pseudoxanthomonas suwonensis (strain 11-1)</name>
    <dbReference type="NCBI Taxonomy" id="743721"/>
    <lineage>
        <taxon>Bacteria</taxon>
        <taxon>Pseudomonadati</taxon>
        <taxon>Pseudomonadota</taxon>
        <taxon>Gammaproteobacteria</taxon>
        <taxon>Lysobacterales</taxon>
        <taxon>Lysobacteraceae</taxon>
        <taxon>Pseudoxanthomonas</taxon>
    </lineage>
</organism>
<dbReference type="PRINTS" id="PR01805">
    <property type="entry name" value="VACJLIPOPROT"/>
</dbReference>
<dbReference type="PANTHER" id="PTHR30035:SF3">
    <property type="entry name" value="INTERMEMBRANE PHOSPHOLIPID TRANSPORT SYSTEM LIPOPROTEIN MLAA"/>
    <property type="match status" value="1"/>
</dbReference>
<comment type="similarity">
    <text evidence="1">Belongs to the MlaA family.</text>
</comment>
<name>E6WXL5_PSEUU</name>
<dbReference type="KEGG" id="psu:Psesu_3058"/>
<feature type="chain" id="PRO_5003215240" evidence="4">
    <location>
        <begin position="26"/>
        <end position="349"/>
    </location>
</feature>
<evidence type="ECO:0000313" key="6">
    <source>
        <dbReference type="Proteomes" id="UP000008632"/>
    </source>
</evidence>
<evidence type="ECO:0000256" key="4">
    <source>
        <dbReference type="SAM" id="SignalP"/>
    </source>
</evidence>
<dbReference type="PROSITE" id="PS51257">
    <property type="entry name" value="PROKAR_LIPOPROTEIN"/>
    <property type="match status" value="1"/>
</dbReference>
<dbReference type="RefSeq" id="WP_013536706.1">
    <property type="nucleotide sequence ID" value="NC_014924.1"/>
</dbReference>
<keyword evidence="5" id="KW-0449">Lipoprotein</keyword>
<feature type="region of interest" description="Disordered" evidence="3">
    <location>
        <begin position="312"/>
        <end position="349"/>
    </location>
</feature>
<gene>
    <name evidence="5" type="ordered locus">Psesu_3058</name>
</gene>
<dbReference type="GO" id="GO:0016020">
    <property type="term" value="C:membrane"/>
    <property type="evidence" value="ECO:0007669"/>
    <property type="project" value="InterPro"/>
</dbReference>
<evidence type="ECO:0000313" key="5">
    <source>
        <dbReference type="EMBL" id="ADV28881.1"/>
    </source>
</evidence>
<evidence type="ECO:0000256" key="2">
    <source>
        <dbReference type="ARBA" id="ARBA00022729"/>
    </source>
</evidence>
<sequence>MKLASTGALLLPLLLLAGCASAPKAAGSGPAPVETVAGTPVQAEADAAPSVVVVDGQELPAPPAGEAPVQDAVDADVASADATGGSADDGLSPTEAEDDYAALYGTATDADPTARPVYDPWEPMNRRIHAFNNVVDAAIARPVARLYVAVVPEPVRLGVGNFFDNIASPVIFLNQMLQGRPRDAVQTLGRFVVNTTLGIGGIFDPATDLKMKRRSEDFGQTLGIWGWRNSRYLELPFFGPRTVRDVFGMAGDMPLSPTRQVERDRYRIVLQGAQLVDRRAALLPIESMRENAVDEYAMIRDAWMQRRQYQIEADRRGGRKGEGEDDLPDYLRDERDPTLPVDAMPIPGT</sequence>
<feature type="signal peptide" evidence="4">
    <location>
        <begin position="1"/>
        <end position="25"/>
    </location>
</feature>
<dbReference type="HOGENOM" id="CLU_059326_2_0_6"/>
<evidence type="ECO:0000256" key="1">
    <source>
        <dbReference type="ARBA" id="ARBA00010634"/>
    </source>
</evidence>
<proteinExistence type="inferred from homology"/>
<dbReference type="OrthoDB" id="9785326at2"/>
<evidence type="ECO:0000256" key="3">
    <source>
        <dbReference type="SAM" id="MobiDB-lite"/>
    </source>
</evidence>
<dbReference type="InterPro" id="IPR007428">
    <property type="entry name" value="MlaA"/>
</dbReference>
<dbReference type="STRING" id="743721.Psesu_3058"/>
<accession>E6WXL5</accession>
<protein>
    <submittedName>
        <fullName evidence="5">VacJ family lipoprotein</fullName>
    </submittedName>
</protein>
<dbReference type="PANTHER" id="PTHR30035">
    <property type="entry name" value="LIPOPROTEIN VACJ-RELATED"/>
    <property type="match status" value="1"/>
</dbReference>
<dbReference type="GO" id="GO:0120010">
    <property type="term" value="P:intermembrane phospholipid transfer"/>
    <property type="evidence" value="ECO:0007669"/>
    <property type="project" value="TreeGrafter"/>
</dbReference>
<feature type="compositionally biased region" description="Basic and acidic residues" evidence="3">
    <location>
        <begin position="312"/>
        <end position="322"/>
    </location>
</feature>
<keyword evidence="6" id="KW-1185">Reference proteome</keyword>
<reference evidence="5 6" key="1">
    <citation type="submission" date="2011-01" db="EMBL/GenBank/DDBJ databases">
        <title>Complete sequence of Pseudoxanthomonas suwonensis 11-1.</title>
        <authorList>
            <consortium name="US DOE Joint Genome Institute"/>
            <person name="Lucas S."/>
            <person name="Copeland A."/>
            <person name="Lapidus A."/>
            <person name="Cheng J.-F."/>
            <person name="Goodwin L."/>
            <person name="Pitluck S."/>
            <person name="Teshima H."/>
            <person name="Detter J.C."/>
            <person name="Han C."/>
            <person name="Tapia R."/>
            <person name="Land M."/>
            <person name="Hauser L."/>
            <person name="Kyrpides N."/>
            <person name="Ivanova N."/>
            <person name="Ovchinnikova G."/>
            <person name="Siebers A.K."/>
            <person name="Allgaier M."/>
            <person name="Thelen M.P."/>
            <person name="Hugenholtz P."/>
            <person name="Gladden J."/>
            <person name="Woyke T."/>
        </authorList>
    </citation>
    <scope>NUCLEOTIDE SEQUENCE [LARGE SCALE GENOMIC DNA]</scope>
    <source>
        <strain evidence="6">11-1</strain>
    </source>
</reference>
<dbReference type="Pfam" id="PF04333">
    <property type="entry name" value="MlaA"/>
    <property type="match status" value="1"/>
</dbReference>
<dbReference type="EMBL" id="CP002446">
    <property type="protein sequence ID" value="ADV28881.1"/>
    <property type="molecule type" value="Genomic_DNA"/>
</dbReference>